<comment type="caution">
    <text evidence="1">The sequence shown here is derived from an EMBL/GenBank/DDBJ whole genome shotgun (WGS) entry which is preliminary data.</text>
</comment>
<evidence type="ECO:0000313" key="1">
    <source>
        <dbReference type="EMBL" id="CAD6998369.1"/>
    </source>
</evidence>
<protein>
    <submittedName>
        <fullName evidence="1">(Mediterranean fruit fly) hypothetical protein</fullName>
    </submittedName>
</protein>
<gene>
    <name evidence="1" type="ORF">CCAP1982_LOCUS6969</name>
</gene>
<dbReference type="AlphaFoldDB" id="A0A811UHB6"/>
<reference evidence="1" key="1">
    <citation type="submission" date="2020-11" db="EMBL/GenBank/DDBJ databases">
        <authorList>
            <person name="Whitehead M."/>
        </authorList>
    </citation>
    <scope>NUCLEOTIDE SEQUENCE</scope>
    <source>
        <strain evidence="1">EGII</strain>
    </source>
</reference>
<sequence>MFQCLIQTLFPARPVVSSSLKPFDSCIMPIVVVSPNVAAKRSTAMVPPFDYVNFLIQPLEWFSSPSLSRVQGAAVFAVFSICPIPSSSSLILAIVYSSSVHLRRSGKGHP</sequence>
<proteinExistence type="predicted"/>
<organism evidence="1 2">
    <name type="scientific">Ceratitis capitata</name>
    <name type="common">Mediterranean fruit fly</name>
    <name type="synonym">Tephritis capitata</name>
    <dbReference type="NCBI Taxonomy" id="7213"/>
    <lineage>
        <taxon>Eukaryota</taxon>
        <taxon>Metazoa</taxon>
        <taxon>Ecdysozoa</taxon>
        <taxon>Arthropoda</taxon>
        <taxon>Hexapoda</taxon>
        <taxon>Insecta</taxon>
        <taxon>Pterygota</taxon>
        <taxon>Neoptera</taxon>
        <taxon>Endopterygota</taxon>
        <taxon>Diptera</taxon>
        <taxon>Brachycera</taxon>
        <taxon>Muscomorpha</taxon>
        <taxon>Tephritoidea</taxon>
        <taxon>Tephritidae</taxon>
        <taxon>Ceratitis</taxon>
        <taxon>Ceratitis</taxon>
    </lineage>
</organism>
<dbReference type="Proteomes" id="UP000606786">
    <property type="component" value="Unassembled WGS sequence"/>
</dbReference>
<keyword evidence="2" id="KW-1185">Reference proteome</keyword>
<dbReference type="EMBL" id="CAJHJT010000012">
    <property type="protein sequence ID" value="CAD6998369.1"/>
    <property type="molecule type" value="Genomic_DNA"/>
</dbReference>
<evidence type="ECO:0000313" key="2">
    <source>
        <dbReference type="Proteomes" id="UP000606786"/>
    </source>
</evidence>
<name>A0A811UHB6_CERCA</name>
<accession>A0A811UHB6</accession>